<reference evidence="1" key="1">
    <citation type="submission" date="2024-10" db="EMBL/GenBank/DDBJ databases">
        <title>Aeromonas and Pseudomonas from the Cagarras Archipelago, Rio de Janeiro, Brazil.</title>
        <authorList>
            <person name="Canellas A.L.B."/>
            <person name="Laport M.S."/>
        </authorList>
    </citation>
    <scope>NUCLEOTIDE SEQUENCE</scope>
    <source>
        <strain evidence="1">ACP-7</strain>
    </source>
</reference>
<dbReference type="Proteomes" id="UP001615411">
    <property type="component" value="Unassembled WGS sequence"/>
</dbReference>
<proteinExistence type="predicted"/>
<evidence type="ECO:0000313" key="1">
    <source>
        <dbReference type="EMBL" id="MFJ1337022.1"/>
    </source>
</evidence>
<dbReference type="EMBL" id="JBIUGF010000004">
    <property type="protein sequence ID" value="MFJ1337022.1"/>
    <property type="molecule type" value="Genomic_DNA"/>
</dbReference>
<organism evidence="1 2">
    <name type="scientific">Pseudomonas caricapapayae</name>
    <dbReference type="NCBI Taxonomy" id="46678"/>
    <lineage>
        <taxon>Bacteria</taxon>
        <taxon>Pseudomonadati</taxon>
        <taxon>Pseudomonadota</taxon>
        <taxon>Gammaproteobacteria</taxon>
        <taxon>Pseudomonadales</taxon>
        <taxon>Pseudomonadaceae</taxon>
        <taxon>Pseudomonas</taxon>
    </lineage>
</organism>
<gene>
    <name evidence="1" type="ORF">ACIKP7_02650</name>
</gene>
<accession>A0ACC7LVV7</accession>
<sequence length="418" mass="44600">MSSTHTLGRSGPSRWHVLVGGFLAYLFDAMEIILLTIALPVMRQDLELSINDAGMLASATLLGIGLSGVTTGWYSDNFGRRKALLASLIIFGSLTMLVASTRDWGLLLLLRFLSGIGLGGVWGIVSAYICETWPPHQRARATGFVLSSFPVGAGIAALLAGALLPNWPLLFLLAGISTLIPVLYIFLFVPESAEWKASKALRQHCANVTAQVSISEIFAPQLRRLTLIGTFAATCAVIGFWGASTWLPTYLVQERGLDVSVMSSFIAMLNVGAFIGINAFGLIADHIGKRNATLLSLLGCAVMLAIYSQTRENNLLFWLGPVYAFFYAFASLFASYFSAQFPVRVRTLGAGFCFNFGRGLAAFAPLLLSSIAASYSLALGLLVCAGFFAVATLSMFFMPADNALGAEGSTVEAPASGR</sequence>
<evidence type="ECO:0000313" key="2">
    <source>
        <dbReference type="Proteomes" id="UP001615411"/>
    </source>
</evidence>
<name>A0ACC7LVV7_9PSED</name>
<keyword evidence="2" id="KW-1185">Reference proteome</keyword>
<protein>
    <submittedName>
        <fullName evidence="1">MFS transporter</fullName>
    </submittedName>
</protein>
<comment type="caution">
    <text evidence="1">The sequence shown here is derived from an EMBL/GenBank/DDBJ whole genome shotgun (WGS) entry which is preliminary data.</text>
</comment>